<accession>A0A5B7SPF3</accession>
<reference evidence="1 2" key="1">
    <citation type="submission" date="2019-05" db="EMBL/GenBank/DDBJ databases">
        <title>Genome sequencing of F202Z8.</title>
        <authorList>
            <person name="Kwon Y.M."/>
        </authorList>
    </citation>
    <scope>NUCLEOTIDE SEQUENCE [LARGE SCALE GENOMIC DNA]</scope>
    <source>
        <strain evidence="1 2">F202Z8</strain>
    </source>
</reference>
<name>A0A5B7SPF3_9FLAO</name>
<sequence length="196" mass="23037">MKDLQEHYFKNDGEWRDWLHENHKQEKGIYLIFYAVSHKKESMRWEEAVRVALCYGWIDSTVKNIGVGKRRQYFCPRKAKSVWSKVNKDHLKELMAKGLMHESGLGIIEAAKKDGSWTALDDVEKGIIPDNLQLAFDENPLAFKNYKGFTKGQRKSYLYWLNQAKREATQQKRITEIIRLCELNIKSRNNGWGKAE</sequence>
<gene>
    <name evidence="1" type="ORF">FGM00_09885</name>
</gene>
<evidence type="ECO:0000313" key="1">
    <source>
        <dbReference type="EMBL" id="QCX00407.1"/>
    </source>
</evidence>
<organism evidence="1 2">
    <name type="scientific">Aggregatimonas sangjinii</name>
    <dbReference type="NCBI Taxonomy" id="2583587"/>
    <lineage>
        <taxon>Bacteria</taxon>
        <taxon>Pseudomonadati</taxon>
        <taxon>Bacteroidota</taxon>
        <taxon>Flavobacteriia</taxon>
        <taxon>Flavobacteriales</taxon>
        <taxon>Flavobacteriaceae</taxon>
        <taxon>Aggregatimonas</taxon>
    </lineage>
</organism>
<dbReference type="Proteomes" id="UP000310017">
    <property type="component" value="Chromosome"/>
</dbReference>
<evidence type="ECO:0000313" key="2">
    <source>
        <dbReference type="Proteomes" id="UP000310017"/>
    </source>
</evidence>
<dbReference type="OrthoDB" id="9796999at2"/>
<dbReference type="AlphaFoldDB" id="A0A5B7SPF3"/>
<dbReference type="KEGG" id="asag:FGM00_09885"/>
<evidence type="ECO:0008006" key="3">
    <source>
        <dbReference type="Google" id="ProtNLM"/>
    </source>
</evidence>
<protein>
    <recommendedName>
        <fullName evidence="3">Bacteriocin-protection protein</fullName>
    </recommendedName>
</protein>
<dbReference type="Pfam" id="PF13376">
    <property type="entry name" value="OmdA"/>
    <property type="match status" value="1"/>
</dbReference>
<keyword evidence="2" id="KW-1185">Reference proteome</keyword>
<proteinExistence type="predicted"/>
<dbReference type="EMBL" id="CP040710">
    <property type="protein sequence ID" value="QCX00407.1"/>
    <property type="molecule type" value="Genomic_DNA"/>
</dbReference>
<dbReference type="RefSeq" id="WP_138852752.1">
    <property type="nucleotide sequence ID" value="NZ_CP040710.1"/>
</dbReference>